<keyword evidence="1" id="KW-1133">Transmembrane helix</keyword>
<dbReference type="Pfam" id="PF11303">
    <property type="entry name" value="DUF3105"/>
    <property type="match status" value="1"/>
</dbReference>
<keyword evidence="1" id="KW-0472">Membrane</keyword>
<gene>
    <name evidence="2" type="ORF">HOP40_20345</name>
</gene>
<reference evidence="2 3" key="1">
    <citation type="submission" date="2020-05" db="EMBL/GenBank/DDBJ databases">
        <authorList>
            <person name="Mo P."/>
        </authorList>
    </citation>
    <scope>NUCLEOTIDE SEQUENCE [LARGE SCALE GENOMIC DNA]</scope>
    <source>
        <strain evidence="2 3">Gen01</strain>
    </source>
</reference>
<feature type="transmembrane region" description="Helical" evidence="1">
    <location>
        <begin position="20"/>
        <end position="38"/>
    </location>
</feature>
<dbReference type="InterPro" id="IPR021454">
    <property type="entry name" value="DUF3105"/>
</dbReference>
<evidence type="ECO:0000313" key="3">
    <source>
        <dbReference type="Proteomes" id="UP000505377"/>
    </source>
</evidence>
<keyword evidence="3" id="KW-1185">Reference proteome</keyword>
<accession>A0A6M6JII3</accession>
<keyword evidence="1" id="KW-0812">Transmembrane</keyword>
<dbReference type="RefSeq" id="WP_172160944.1">
    <property type="nucleotide sequence ID" value="NZ_CP053564.1"/>
</dbReference>
<name>A0A6M6JII3_9PSEU</name>
<sequence length="210" mass="22064">MSEQPEDRPVGRWSRIGGPLVLLLAAASFGVVAVSVLIPSDAERELASFVPSAEQPDPSTRIPGIVVTPVADHDHAAAATGSPADRTTVPPVGGPHGPGYAACDGVAYPDPIPEIDAVHAMERGAVWITYDPARTAPNTVQALTVTRVTDADFMLMSPYPGLDSPISLQAWGHRLALDTPDDPRFELFIRALSDNPYTAPLPDADCAPGT</sequence>
<dbReference type="AlphaFoldDB" id="A0A6M6JII3"/>
<evidence type="ECO:0000256" key="1">
    <source>
        <dbReference type="SAM" id="Phobius"/>
    </source>
</evidence>
<protein>
    <submittedName>
        <fullName evidence="2">DUF3105 domain-containing protein</fullName>
    </submittedName>
</protein>
<organism evidence="2 3">
    <name type="scientific">Pseudonocardia broussonetiae</name>
    <dbReference type="NCBI Taxonomy" id="2736640"/>
    <lineage>
        <taxon>Bacteria</taxon>
        <taxon>Bacillati</taxon>
        <taxon>Actinomycetota</taxon>
        <taxon>Actinomycetes</taxon>
        <taxon>Pseudonocardiales</taxon>
        <taxon>Pseudonocardiaceae</taxon>
        <taxon>Pseudonocardia</taxon>
    </lineage>
</organism>
<dbReference type="EMBL" id="CP053564">
    <property type="protein sequence ID" value="QJY47864.1"/>
    <property type="molecule type" value="Genomic_DNA"/>
</dbReference>
<dbReference type="Proteomes" id="UP000505377">
    <property type="component" value="Chromosome"/>
</dbReference>
<dbReference type="KEGG" id="pbro:HOP40_20345"/>
<evidence type="ECO:0000313" key="2">
    <source>
        <dbReference type="EMBL" id="QJY47864.1"/>
    </source>
</evidence>
<proteinExistence type="predicted"/>